<comment type="caution">
    <text evidence="3">The sequence shown here is derived from an EMBL/GenBank/DDBJ whole genome shotgun (WGS) entry which is preliminary data.</text>
</comment>
<dbReference type="OrthoDB" id="559009at2"/>
<gene>
    <name evidence="3" type="ORF">N787_11540</name>
</gene>
<dbReference type="eggNOG" id="COG1918">
    <property type="taxonomic scope" value="Bacteria"/>
</dbReference>
<dbReference type="SUPFAM" id="SSF50037">
    <property type="entry name" value="C-terminal domain of transcriptional repressors"/>
    <property type="match status" value="1"/>
</dbReference>
<dbReference type="Gene3D" id="2.30.30.90">
    <property type="match status" value="1"/>
</dbReference>
<accession>A0A091B5B6</accession>
<dbReference type="AlphaFoldDB" id="A0A091B5B6"/>
<dbReference type="InterPro" id="IPR038157">
    <property type="entry name" value="FeoA_core_dom"/>
</dbReference>
<sequence length="80" mass="8460">MTLPELQTGRHGVVAGVHDTGPGDAVARRLRDLGFVAGETVRLVTRGPMGGEPLLVQVGGTRFAMRTAEAARIRLQPQDA</sequence>
<name>A0A091B5B6_9GAMM</name>
<dbReference type="Proteomes" id="UP000029393">
    <property type="component" value="Unassembled WGS sequence"/>
</dbReference>
<evidence type="ECO:0000313" key="4">
    <source>
        <dbReference type="Proteomes" id="UP000029393"/>
    </source>
</evidence>
<keyword evidence="1" id="KW-0408">Iron</keyword>
<organism evidence="3 4">
    <name type="scientific">Arenimonas metalli CF5-1</name>
    <dbReference type="NCBI Taxonomy" id="1384056"/>
    <lineage>
        <taxon>Bacteria</taxon>
        <taxon>Pseudomonadati</taxon>
        <taxon>Pseudomonadota</taxon>
        <taxon>Gammaproteobacteria</taxon>
        <taxon>Lysobacterales</taxon>
        <taxon>Lysobacteraceae</taxon>
        <taxon>Arenimonas</taxon>
    </lineage>
</organism>
<dbReference type="InterPro" id="IPR008988">
    <property type="entry name" value="Transcriptional_repressor_C"/>
</dbReference>
<dbReference type="STRING" id="1384056.N787_11540"/>
<evidence type="ECO:0000256" key="1">
    <source>
        <dbReference type="ARBA" id="ARBA00023004"/>
    </source>
</evidence>
<proteinExistence type="predicted"/>
<evidence type="ECO:0000313" key="3">
    <source>
        <dbReference type="EMBL" id="KFN46039.1"/>
    </source>
</evidence>
<dbReference type="InterPro" id="IPR052713">
    <property type="entry name" value="FeoA"/>
</dbReference>
<dbReference type="Pfam" id="PF04023">
    <property type="entry name" value="FeoA"/>
    <property type="match status" value="1"/>
</dbReference>
<reference evidence="3 4" key="1">
    <citation type="submission" date="2013-09" db="EMBL/GenBank/DDBJ databases">
        <title>Genome sequencing of Arenimonas metalli.</title>
        <authorList>
            <person name="Chen F."/>
            <person name="Wang G."/>
        </authorList>
    </citation>
    <scope>NUCLEOTIDE SEQUENCE [LARGE SCALE GENOMIC DNA]</scope>
    <source>
        <strain evidence="3 4">CF5-1</strain>
    </source>
</reference>
<feature type="domain" description="Ferrous iron transporter FeoA-like" evidence="2">
    <location>
        <begin position="1"/>
        <end position="77"/>
    </location>
</feature>
<dbReference type="RefSeq" id="WP_034212397.1">
    <property type="nucleotide sequence ID" value="NZ_AVCK01000020.1"/>
</dbReference>
<dbReference type="GO" id="GO:0046914">
    <property type="term" value="F:transition metal ion binding"/>
    <property type="evidence" value="ECO:0007669"/>
    <property type="project" value="InterPro"/>
</dbReference>
<dbReference type="SMART" id="SM00899">
    <property type="entry name" value="FeoA"/>
    <property type="match status" value="1"/>
</dbReference>
<dbReference type="InterPro" id="IPR007167">
    <property type="entry name" value="Fe-transptr_FeoA-like"/>
</dbReference>
<dbReference type="EMBL" id="AVCK01000020">
    <property type="protein sequence ID" value="KFN46039.1"/>
    <property type="molecule type" value="Genomic_DNA"/>
</dbReference>
<dbReference type="PANTHER" id="PTHR42954">
    <property type="entry name" value="FE(2+) TRANSPORT PROTEIN A"/>
    <property type="match status" value="1"/>
</dbReference>
<keyword evidence="4" id="KW-1185">Reference proteome</keyword>
<dbReference type="PATRIC" id="fig|1384056.3.peg.1523"/>
<dbReference type="PANTHER" id="PTHR42954:SF2">
    <property type="entry name" value="FE(2+) TRANSPORT PROTEIN A"/>
    <property type="match status" value="1"/>
</dbReference>
<protein>
    <recommendedName>
        <fullName evidence="2">Ferrous iron transporter FeoA-like domain-containing protein</fullName>
    </recommendedName>
</protein>
<evidence type="ECO:0000259" key="2">
    <source>
        <dbReference type="SMART" id="SM00899"/>
    </source>
</evidence>